<dbReference type="Proteomes" id="UP001055114">
    <property type="component" value="Unassembled WGS sequence"/>
</dbReference>
<reference evidence="2" key="1">
    <citation type="submission" date="2022-01" db="EMBL/GenBank/DDBJ databases">
        <title>Novel bile acid biosynthetic pathways are enriched in the microbiome of centenarians.</title>
        <authorList>
            <person name="Sato Y."/>
            <person name="Atarashi K."/>
            <person name="Plichta R.D."/>
            <person name="Arai Y."/>
            <person name="Sasajima S."/>
            <person name="Kearney M.S."/>
            <person name="Suda W."/>
            <person name="Takeshita K."/>
            <person name="Sasaki T."/>
            <person name="Okamoto S."/>
            <person name="Skelly N.A."/>
            <person name="Okamura Y."/>
            <person name="Vlamakis H."/>
            <person name="Li Y."/>
            <person name="Tanoue T."/>
            <person name="Takei H."/>
            <person name="Nittono H."/>
            <person name="Narushima S."/>
            <person name="Irie J."/>
            <person name="Itoh H."/>
            <person name="Moriya K."/>
            <person name="Sugiura Y."/>
            <person name="Suematsu M."/>
            <person name="Moritoki N."/>
            <person name="Shibata S."/>
            <person name="Littman R.D."/>
            <person name="Fischbach A.M."/>
            <person name="Uwamino Y."/>
            <person name="Inoue T."/>
            <person name="Honda A."/>
            <person name="Hattori M."/>
            <person name="Murai T."/>
            <person name="Xavier J.R."/>
            <person name="Hirose N."/>
            <person name="Honda K."/>
        </authorList>
    </citation>
    <scope>NUCLEOTIDE SEQUENCE</scope>
    <source>
        <strain evidence="2">CE91-St3</strain>
    </source>
</reference>
<evidence type="ECO:0000313" key="3">
    <source>
        <dbReference type="Proteomes" id="UP001055114"/>
    </source>
</evidence>
<dbReference type="GeneID" id="93517193"/>
<dbReference type="InterPro" id="IPR046878">
    <property type="entry name" value="Big_14"/>
</dbReference>
<accession>A0AA37K8Q6</accession>
<evidence type="ECO:0000259" key="1">
    <source>
        <dbReference type="Pfam" id="PF20251"/>
    </source>
</evidence>
<name>A0AA37K8Q6_9BACT</name>
<sequence>MNNSQHFQEMFRRKVVNYSAVNHGRVQPATPFTAPAFLDTLQISMKTDKAFYPIDTKSVSMSLNNNNSKVLFLGEDYMVARKEDNQWLLLNGNNAWTDIGIEVRQGKKYQFAANLYPLFNDNKPGYYRVYKEIVFYNSKEK</sequence>
<dbReference type="EMBL" id="BQNZ01000001">
    <property type="protein sequence ID" value="GKH70675.1"/>
    <property type="molecule type" value="Genomic_DNA"/>
</dbReference>
<dbReference type="AlphaFoldDB" id="A0AA37K8Q6"/>
<organism evidence="2 3">
    <name type="scientific">Parabacteroides merdae</name>
    <dbReference type="NCBI Taxonomy" id="46503"/>
    <lineage>
        <taxon>Bacteria</taxon>
        <taxon>Pseudomonadati</taxon>
        <taxon>Bacteroidota</taxon>
        <taxon>Bacteroidia</taxon>
        <taxon>Bacteroidales</taxon>
        <taxon>Tannerellaceae</taxon>
        <taxon>Parabacteroides</taxon>
    </lineage>
</organism>
<proteinExistence type="predicted"/>
<feature type="domain" description="Bacterial Ig-like" evidence="1">
    <location>
        <begin position="42"/>
        <end position="133"/>
    </location>
</feature>
<evidence type="ECO:0000313" key="2">
    <source>
        <dbReference type="EMBL" id="GKH70675.1"/>
    </source>
</evidence>
<comment type="caution">
    <text evidence="2">The sequence shown here is derived from an EMBL/GenBank/DDBJ whole genome shotgun (WGS) entry which is preliminary data.</text>
</comment>
<gene>
    <name evidence="2" type="ORF">CE91St3_05380</name>
</gene>
<dbReference type="RefSeq" id="WP_005640406.1">
    <property type="nucleotide sequence ID" value="NZ_BAABYG010000001.1"/>
</dbReference>
<dbReference type="Pfam" id="PF20251">
    <property type="entry name" value="Big_14"/>
    <property type="match status" value="1"/>
</dbReference>
<protein>
    <recommendedName>
        <fullName evidence="1">Bacterial Ig-like domain-containing protein</fullName>
    </recommendedName>
</protein>